<reference evidence="14 15" key="1">
    <citation type="journal article" date="2020" name="MBio">
        <title>Erratum for Teymournejad et al., 'Isolation and Molecular Analysis of a Novel Neorickettsia Species That Causes Potomac Horse Fever'.</title>
        <authorList>
            <person name="Teymournejad O."/>
            <person name="Lin M."/>
            <person name="Bekebrede H."/>
            <person name="Kamr A."/>
            <person name="Toribio R.E."/>
            <person name="Arroyo L.G."/>
            <person name="Baird J.D."/>
            <person name="Rikihisa Y."/>
        </authorList>
    </citation>
    <scope>NUCLEOTIDE SEQUENCE [LARGE SCALE GENOMIC DNA]</scope>
    <source>
        <strain evidence="14 15">Fin17</strain>
    </source>
</reference>
<feature type="binding site" evidence="13">
    <location>
        <position position="144"/>
    </location>
    <ligand>
        <name>Mg(2+)</name>
        <dbReference type="ChEBI" id="CHEBI:18420"/>
        <label>1</label>
    </ligand>
</feature>
<dbReference type="Pfam" id="PF02075">
    <property type="entry name" value="RuvC"/>
    <property type="match status" value="1"/>
</dbReference>
<feature type="active site" evidence="13">
    <location>
        <position position="9"/>
    </location>
</feature>
<keyword evidence="3 13" id="KW-0540">Nuclease</keyword>
<dbReference type="InterPro" id="IPR002176">
    <property type="entry name" value="X-over_junc_endoDNase_RuvC"/>
</dbReference>
<keyword evidence="4 13" id="KW-0479">Metal-binding</keyword>
<accession>A0A6P1GAK7</accession>
<protein>
    <recommendedName>
        <fullName evidence="13">Crossover junction endodeoxyribonuclease RuvC</fullName>
        <ecNumber evidence="13">3.1.21.10</ecNumber>
    </recommendedName>
    <alternativeName>
        <fullName evidence="13">Holliday junction nuclease RuvC</fullName>
    </alternativeName>
    <alternativeName>
        <fullName evidence="13">Holliday junction resolvase RuvC</fullName>
    </alternativeName>
</protein>
<comment type="subcellular location">
    <subcellularLocation>
        <location evidence="13">Cytoplasm</location>
    </subcellularLocation>
</comment>
<evidence type="ECO:0000256" key="4">
    <source>
        <dbReference type="ARBA" id="ARBA00022723"/>
    </source>
</evidence>
<dbReference type="KEGG" id="nef:GP480_03875"/>
<keyword evidence="9 13" id="KW-0238">DNA-binding</keyword>
<comment type="catalytic activity">
    <reaction evidence="12 13">
        <text>Endonucleolytic cleavage at a junction such as a reciprocal single-stranded crossover between two homologous DNA duplexes (Holliday junction).</text>
        <dbReference type="EC" id="3.1.21.10"/>
    </reaction>
</comment>
<feature type="binding site" evidence="13">
    <location>
        <position position="70"/>
    </location>
    <ligand>
        <name>Mg(2+)</name>
        <dbReference type="ChEBI" id="CHEBI:18420"/>
        <label>2</label>
    </ligand>
</feature>
<dbReference type="CDD" id="cd16962">
    <property type="entry name" value="RuvC"/>
    <property type="match status" value="1"/>
</dbReference>
<feature type="binding site" evidence="13">
    <location>
        <position position="9"/>
    </location>
    <ligand>
        <name>Mg(2+)</name>
        <dbReference type="ChEBI" id="CHEBI:18420"/>
        <label>1</label>
    </ligand>
</feature>
<evidence type="ECO:0000256" key="13">
    <source>
        <dbReference type="HAMAP-Rule" id="MF_00034"/>
    </source>
</evidence>
<keyword evidence="10 13" id="KW-0233">DNA recombination</keyword>
<keyword evidence="15" id="KW-1185">Reference proteome</keyword>
<dbReference type="PANTHER" id="PTHR30194">
    <property type="entry name" value="CROSSOVER JUNCTION ENDODEOXYRIBONUCLEASE RUVC"/>
    <property type="match status" value="1"/>
</dbReference>
<comment type="cofactor">
    <cofactor evidence="13">
        <name>Mg(2+)</name>
        <dbReference type="ChEBI" id="CHEBI:18420"/>
    </cofactor>
    <text evidence="13">Binds 2 Mg(2+) ion per subunit.</text>
</comment>
<dbReference type="PANTHER" id="PTHR30194:SF3">
    <property type="entry name" value="CROSSOVER JUNCTION ENDODEOXYRIBONUCLEASE RUVC"/>
    <property type="match status" value="1"/>
</dbReference>
<dbReference type="GO" id="GO:0006310">
    <property type="term" value="P:DNA recombination"/>
    <property type="evidence" value="ECO:0007669"/>
    <property type="project" value="UniProtKB-UniRule"/>
</dbReference>
<comment type="subunit">
    <text evidence="13">Homodimer which binds Holliday junction (HJ) DNA. The HJ becomes 2-fold symmetrical on binding to RuvC with unstacked arms; it has a different conformation from HJ DNA in complex with RuvA. In the full resolvosome a probable DNA-RuvA(4)-RuvB(12)-RuvC(2) complex forms which resolves the HJ.</text>
</comment>
<dbReference type="GO" id="GO:0009432">
    <property type="term" value="P:SOS response"/>
    <property type="evidence" value="ECO:0007669"/>
    <property type="project" value="UniProtKB-ARBA"/>
</dbReference>
<dbReference type="AlphaFoldDB" id="A0A6P1GAK7"/>
<keyword evidence="8 13" id="KW-0460">Magnesium</keyword>
<dbReference type="EMBL" id="CP047224">
    <property type="protein sequence ID" value="QHD65527.1"/>
    <property type="molecule type" value="Genomic_DNA"/>
</dbReference>
<dbReference type="PRINTS" id="PR00696">
    <property type="entry name" value="RSOLVASERUVC"/>
</dbReference>
<dbReference type="EC" id="3.1.21.10" evidence="13"/>
<dbReference type="Gene3D" id="3.30.420.10">
    <property type="entry name" value="Ribonuclease H-like superfamily/Ribonuclease H"/>
    <property type="match status" value="1"/>
</dbReference>
<evidence type="ECO:0000256" key="12">
    <source>
        <dbReference type="ARBA" id="ARBA00029354"/>
    </source>
</evidence>
<evidence type="ECO:0000256" key="2">
    <source>
        <dbReference type="ARBA" id="ARBA00022490"/>
    </source>
</evidence>
<evidence type="ECO:0000256" key="9">
    <source>
        <dbReference type="ARBA" id="ARBA00023125"/>
    </source>
</evidence>
<dbReference type="GO" id="GO:0000287">
    <property type="term" value="F:magnesium ion binding"/>
    <property type="evidence" value="ECO:0007669"/>
    <property type="project" value="UniProtKB-UniRule"/>
</dbReference>
<evidence type="ECO:0000256" key="3">
    <source>
        <dbReference type="ARBA" id="ARBA00022722"/>
    </source>
</evidence>
<dbReference type="InterPro" id="IPR012337">
    <property type="entry name" value="RNaseH-like_sf"/>
</dbReference>
<keyword evidence="11 13" id="KW-0234">DNA repair</keyword>
<sequence length="172" mass="18751">MSYVALGVDPGLIRTGWALVEYDGPCNMRYIDSGVVETASHEKLSSRLEKIHHGISDVIEKAGPSIAVLEKVFVNSNPYSSLNLAYCRGALILTLALKGLCIIEFAPSVLKKRVTGNGRATKAQVKYMVEQLLGLDSCLSKYSDLYDALALAASVTRHDIMEAKSMRAHFSD</sequence>
<evidence type="ECO:0000256" key="1">
    <source>
        <dbReference type="ARBA" id="ARBA00009518"/>
    </source>
</evidence>
<evidence type="ECO:0000256" key="7">
    <source>
        <dbReference type="ARBA" id="ARBA00022801"/>
    </source>
</evidence>
<dbReference type="RefSeq" id="WP_160096009.1">
    <property type="nucleotide sequence ID" value="NZ_CP047224.1"/>
</dbReference>
<dbReference type="GO" id="GO:0008821">
    <property type="term" value="F:crossover junction DNA endonuclease activity"/>
    <property type="evidence" value="ECO:0007669"/>
    <property type="project" value="UniProtKB-UniRule"/>
</dbReference>
<organism evidence="14 15">
    <name type="scientific">Neorickettsia findlayensis</name>
    <dbReference type="NCBI Taxonomy" id="2686014"/>
    <lineage>
        <taxon>Bacteria</taxon>
        <taxon>Pseudomonadati</taxon>
        <taxon>Pseudomonadota</taxon>
        <taxon>Alphaproteobacteria</taxon>
        <taxon>Rickettsiales</taxon>
        <taxon>Anaplasmataceae</taxon>
        <taxon>Neorickettsia</taxon>
    </lineage>
</organism>
<proteinExistence type="inferred from homology"/>
<dbReference type="GO" id="GO:0006281">
    <property type="term" value="P:DNA repair"/>
    <property type="evidence" value="ECO:0007669"/>
    <property type="project" value="UniProtKB-UniRule"/>
</dbReference>
<name>A0A6P1GAK7_9RICK</name>
<dbReference type="GO" id="GO:0005737">
    <property type="term" value="C:cytoplasm"/>
    <property type="evidence" value="ECO:0007669"/>
    <property type="project" value="UniProtKB-SubCell"/>
</dbReference>
<keyword evidence="6 13" id="KW-0227">DNA damage</keyword>
<feature type="active site" evidence="13">
    <location>
        <position position="70"/>
    </location>
</feature>
<evidence type="ECO:0000256" key="6">
    <source>
        <dbReference type="ARBA" id="ARBA00022763"/>
    </source>
</evidence>
<evidence type="ECO:0000313" key="15">
    <source>
        <dbReference type="Proteomes" id="UP000464912"/>
    </source>
</evidence>
<evidence type="ECO:0000256" key="11">
    <source>
        <dbReference type="ARBA" id="ARBA00023204"/>
    </source>
</evidence>
<dbReference type="SUPFAM" id="SSF53098">
    <property type="entry name" value="Ribonuclease H-like"/>
    <property type="match status" value="1"/>
</dbReference>
<evidence type="ECO:0000256" key="8">
    <source>
        <dbReference type="ARBA" id="ARBA00022842"/>
    </source>
</evidence>
<comment type="function">
    <text evidence="13">The RuvA-RuvB-RuvC complex processes Holliday junction (HJ) DNA during genetic recombination and DNA repair. Endonuclease that resolves HJ intermediates. Cleaves cruciform DNA by making single-stranded nicks across the HJ at symmetrical positions within the homologous arms, yielding a 5'-phosphate and a 3'-hydroxyl group; requires a central core of homology in the junction. The consensus cleavage sequence is 5'-(A/T)TT(C/G)-3'. Cleavage occurs on the 3'-side of the TT dinucleotide at the point of strand exchange. HJ branch migration catalyzed by RuvA-RuvB allows RuvC to scan DNA until it finds its consensus sequence, where it cleaves and resolves the cruciform DNA.</text>
</comment>
<evidence type="ECO:0000256" key="10">
    <source>
        <dbReference type="ARBA" id="ARBA00023172"/>
    </source>
</evidence>
<gene>
    <name evidence="13" type="primary">ruvC</name>
    <name evidence="14" type="ORF">GP480_03875</name>
</gene>
<keyword evidence="7 13" id="KW-0378">Hydrolase</keyword>
<feature type="active site" evidence="13">
    <location>
        <position position="144"/>
    </location>
</feature>
<dbReference type="HAMAP" id="MF_00034">
    <property type="entry name" value="RuvC"/>
    <property type="match status" value="1"/>
</dbReference>
<dbReference type="Proteomes" id="UP000464912">
    <property type="component" value="Chromosome"/>
</dbReference>
<dbReference type="FunFam" id="3.30.420.10:FF:000002">
    <property type="entry name" value="Crossover junction endodeoxyribonuclease RuvC"/>
    <property type="match status" value="1"/>
</dbReference>
<dbReference type="GO" id="GO:0048476">
    <property type="term" value="C:Holliday junction resolvase complex"/>
    <property type="evidence" value="ECO:0007669"/>
    <property type="project" value="UniProtKB-UniRule"/>
</dbReference>
<reference evidence="14 15" key="2">
    <citation type="journal article" date="2020" name="MBio">
        <title>Isolation and Molecular Analysis of a Novel Neorickettsia Species That Causes Potomac Horse Fever.</title>
        <authorList>
            <person name="Teymournejad O."/>
            <person name="Lin M."/>
            <person name="Bekebrede H."/>
            <person name="Kamr A."/>
            <person name="Toribio R.E."/>
            <person name="Arroyo L.G."/>
            <person name="Baird J.D."/>
            <person name="Rikihisa Y."/>
        </authorList>
    </citation>
    <scope>NUCLEOTIDE SEQUENCE [LARGE SCALE GENOMIC DNA]</scope>
    <source>
        <strain evidence="14 15">Fin17</strain>
    </source>
</reference>
<dbReference type="GO" id="GO:0003677">
    <property type="term" value="F:DNA binding"/>
    <property type="evidence" value="ECO:0007669"/>
    <property type="project" value="UniProtKB-KW"/>
</dbReference>
<evidence type="ECO:0000256" key="5">
    <source>
        <dbReference type="ARBA" id="ARBA00022759"/>
    </source>
</evidence>
<keyword evidence="5 13" id="KW-0255">Endonuclease</keyword>
<dbReference type="InterPro" id="IPR036397">
    <property type="entry name" value="RNaseH_sf"/>
</dbReference>
<comment type="similarity">
    <text evidence="1 13">Belongs to the RuvC family.</text>
</comment>
<evidence type="ECO:0000313" key="14">
    <source>
        <dbReference type="EMBL" id="QHD65527.1"/>
    </source>
</evidence>
<keyword evidence="2 13" id="KW-0963">Cytoplasm</keyword>